<proteinExistence type="predicted"/>
<evidence type="ECO:0000313" key="2">
    <source>
        <dbReference type="Proteomes" id="UP000187283"/>
    </source>
</evidence>
<dbReference type="EMBL" id="LSSN01002751">
    <property type="protein sequence ID" value="OMJ15182.1"/>
    <property type="molecule type" value="Genomic_DNA"/>
</dbReference>
<protein>
    <recommendedName>
        <fullName evidence="3">Reverse transcriptase domain-containing protein</fullName>
    </recommendedName>
</protein>
<keyword evidence="2" id="KW-1185">Reference proteome</keyword>
<sequence>MPKQIDPSVVVLIPKKGDIRDPKNYTGISLIPTLAKVISKIVARRLCAIDNKYEILAKEQAGFRSREECVAQATTLYEVVRRRKISGLSTCIGFIDFEKA</sequence>
<dbReference type="Proteomes" id="UP000187283">
    <property type="component" value="Unassembled WGS sequence"/>
</dbReference>
<dbReference type="AlphaFoldDB" id="A0A1R1XKL2"/>
<dbReference type="OrthoDB" id="10020599at2759"/>
<evidence type="ECO:0000313" key="1">
    <source>
        <dbReference type="EMBL" id="OMJ15182.1"/>
    </source>
</evidence>
<reference evidence="1 2" key="1">
    <citation type="submission" date="2017-01" db="EMBL/GenBank/DDBJ databases">
        <authorList>
            <person name="Mah S.A."/>
            <person name="Swanson W.J."/>
            <person name="Moy G.W."/>
            <person name="Vacquier V.D."/>
        </authorList>
    </citation>
    <scope>NUCLEOTIDE SEQUENCE [LARGE SCALE GENOMIC DNA]</scope>
    <source>
        <strain evidence="1 2">GSMNP</strain>
    </source>
</reference>
<name>A0A1R1XKL2_9FUNG</name>
<comment type="caution">
    <text evidence="1">The sequence shown here is derived from an EMBL/GenBank/DDBJ whole genome shotgun (WGS) entry which is preliminary data.</text>
</comment>
<gene>
    <name evidence="1" type="ORF">AYI70_g7433</name>
</gene>
<evidence type="ECO:0008006" key="3">
    <source>
        <dbReference type="Google" id="ProtNLM"/>
    </source>
</evidence>
<organism evidence="1 2">
    <name type="scientific">Smittium culicis</name>
    <dbReference type="NCBI Taxonomy" id="133412"/>
    <lineage>
        <taxon>Eukaryota</taxon>
        <taxon>Fungi</taxon>
        <taxon>Fungi incertae sedis</taxon>
        <taxon>Zoopagomycota</taxon>
        <taxon>Kickxellomycotina</taxon>
        <taxon>Harpellomycetes</taxon>
        <taxon>Harpellales</taxon>
        <taxon>Legeriomycetaceae</taxon>
        <taxon>Smittium</taxon>
    </lineage>
</organism>
<accession>A0A1R1XKL2</accession>